<evidence type="ECO:0000259" key="6">
    <source>
        <dbReference type="PROSITE" id="PS51471"/>
    </source>
</evidence>
<evidence type="ECO:0000313" key="7">
    <source>
        <dbReference type="EMBL" id="KAF9526905.1"/>
    </source>
</evidence>
<protein>
    <recommendedName>
        <fullName evidence="6">Fe2OG dioxygenase domain-containing protein</fullName>
    </recommendedName>
</protein>
<dbReference type="AlphaFoldDB" id="A0A9P6ED79"/>
<dbReference type="Proteomes" id="UP000807306">
    <property type="component" value="Unassembled WGS sequence"/>
</dbReference>
<reference evidence="7" key="1">
    <citation type="submission" date="2020-11" db="EMBL/GenBank/DDBJ databases">
        <authorList>
            <consortium name="DOE Joint Genome Institute"/>
            <person name="Ahrendt S."/>
            <person name="Riley R."/>
            <person name="Andreopoulos W."/>
            <person name="Labutti K."/>
            <person name="Pangilinan J."/>
            <person name="Ruiz-Duenas F.J."/>
            <person name="Barrasa J.M."/>
            <person name="Sanchez-Garcia M."/>
            <person name="Camarero S."/>
            <person name="Miyauchi S."/>
            <person name="Serrano A."/>
            <person name="Linde D."/>
            <person name="Babiker R."/>
            <person name="Drula E."/>
            <person name="Ayuso-Fernandez I."/>
            <person name="Pacheco R."/>
            <person name="Padilla G."/>
            <person name="Ferreira P."/>
            <person name="Barriuso J."/>
            <person name="Kellner H."/>
            <person name="Castanera R."/>
            <person name="Alfaro M."/>
            <person name="Ramirez L."/>
            <person name="Pisabarro A.G."/>
            <person name="Kuo A."/>
            <person name="Tritt A."/>
            <person name="Lipzen A."/>
            <person name="He G."/>
            <person name="Yan M."/>
            <person name="Ng V."/>
            <person name="Cullen D."/>
            <person name="Martin F."/>
            <person name="Rosso M.-N."/>
            <person name="Henrissat B."/>
            <person name="Hibbett D."/>
            <person name="Martinez A.T."/>
            <person name="Grigoriev I.V."/>
        </authorList>
    </citation>
    <scope>NUCLEOTIDE SEQUENCE</scope>
    <source>
        <strain evidence="7">CBS 506.95</strain>
    </source>
</reference>
<accession>A0A9P6ED79</accession>
<organism evidence="7 8">
    <name type="scientific">Crepidotus variabilis</name>
    <dbReference type="NCBI Taxonomy" id="179855"/>
    <lineage>
        <taxon>Eukaryota</taxon>
        <taxon>Fungi</taxon>
        <taxon>Dikarya</taxon>
        <taxon>Basidiomycota</taxon>
        <taxon>Agaricomycotina</taxon>
        <taxon>Agaricomycetes</taxon>
        <taxon>Agaricomycetidae</taxon>
        <taxon>Agaricales</taxon>
        <taxon>Agaricineae</taxon>
        <taxon>Crepidotaceae</taxon>
        <taxon>Crepidotus</taxon>
    </lineage>
</organism>
<evidence type="ECO:0000256" key="2">
    <source>
        <dbReference type="ARBA" id="ARBA00022723"/>
    </source>
</evidence>
<gene>
    <name evidence="7" type="ORF">CPB83DRAFT_857177</name>
</gene>
<keyword evidence="4 5" id="KW-0408">Iron</keyword>
<sequence length="363" mass="40604">MDFTAVPILDYSLVGTPAGHSKFVIQLRHALINVGFLYLSNHPVSQDDIDLAISYAPRLFALPQGAKDAMKMTNSPHFMGYSKFGTEFTKGVLDQREQFDFATEHACRWIKPGDPEHHRLWGPCQWPEEKLIPGFREDYGRYLKQVEDLSLKFSSLMAEALGLGPDGLTKFYDPPELMQHRTKILKYPAADGSNIQGVGPHYDIGFLTILLQASGQTGLQVQNLTGEWVDVPPIPGTFVVNIGRALEFVTRGLARATSHRVLSPKGNAPRYSLPFFQNISLDAKLTEHNLEFPAKILALQEARGKISPTESMNFTQFDTEPYGKVHLIGRVKSHPDVAQLHYPEIFEKYFPCGYGGFSKKAVP</sequence>
<dbReference type="PANTHER" id="PTHR10209:SF812">
    <property type="entry name" value="2OG-FE(II) OXYGENASE FAMILY, PUTATIVE (AFU_ORTHOLOGUE AFUA_3G14880)-RELATED"/>
    <property type="match status" value="1"/>
</dbReference>
<dbReference type="EMBL" id="MU157866">
    <property type="protein sequence ID" value="KAF9526905.1"/>
    <property type="molecule type" value="Genomic_DNA"/>
</dbReference>
<keyword evidence="8" id="KW-1185">Reference proteome</keyword>
<dbReference type="OrthoDB" id="288590at2759"/>
<dbReference type="InterPro" id="IPR026992">
    <property type="entry name" value="DIOX_N"/>
</dbReference>
<proteinExistence type="inferred from homology"/>
<dbReference type="GO" id="GO:0016491">
    <property type="term" value="F:oxidoreductase activity"/>
    <property type="evidence" value="ECO:0007669"/>
    <property type="project" value="UniProtKB-KW"/>
</dbReference>
<dbReference type="Pfam" id="PF03171">
    <property type="entry name" value="2OG-FeII_Oxy"/>
    <property type="match status" value="1"/>
</dbReference>
<keyword evidence="2 5" id="KW-0479">Metal-binding</keyword>
<dbReference type="Pfam" id="PF14226">
    <property type="entry name" value="DIOX_N"/>
    <property type="match status" value="1"/>
</dbReference>
<comment type="similarity">
    <text evidence="1 5">Belongs to the iron/ascorbate-dependent oxidoreductase family.</text>
</comment>
<name>A0A9P6ED79_9AGAR</name>
<dbReference type="InterPro" id="IPR044861">
    <property type="entry name" value="IPNS-like_FE2OG_OXY"/>
</dbReference>
<dbReference type="InterPro" id="IPR027443">
    <property type="entry name" value="IPNS-like_sf"/>
</dbReference>
<dbReference type="GO" id="GO:0046872">
    <property type="term" value="F:metal ion binding"/>
    <property type="evidence" value="ECO:0007669"/>
    <property type="project" value="UniProtKB-KW"/>
</dbReference>
<evidence type="ECO:0000256" key="4">
    <source>
        <dbReference type="ARBA" id="ARBA00023004"/>
    </source>
</evidence>
<dbReference type="InterPro" id="IPR005123">
    <property type="entry name" value="Oxoglu/Fe-dep_dioxygenase_dom"/>
</dbReference>
<evidence type="ECO:0000256" key="1">
    <source>
        <dbReference type="ARBA" id="ARBA00008056"/>
    </source>
</evidence>
<dbReference type="SUPFAM" id="SSF51197">
    <property type="entry name" value="Clavaminate synthase-like"/>
    <property type="match status" value="1"/>
</dbReference>
<keyword evidence="3 5" id="KW-0560">Oxidoreductase</keyword>
<evidence type="ECO:0000256" key="3">
    <source>
        <dbReference type="ARBA" id="ARBA00023002"/>
    </source>
</evidence>
<feature type="domain" description="Fe2OG dioxygenase" evidence="6">
    <location>
        <begin position="174"/>
        <end position="279"/>
    </location>
</feature>
<evidence type="ECO:0000313" key="8">
    <source>
        <dbReference type="Proteomes" id="UP000807306"/>
    </source>
</evidence>
<evidence type="ECO:0000256" key="5">
    <source>
        <dbReference type="RuleBase" id="RU003682"/>
    </source>
</evidence>
<dbReference type="PROSITE" id="PS51471">
    <property type="entry name" value="FE2OG_OXY"/>
    <property type="match status" value="1"/>
</dbReference>
<comment type="caution">
    <text evidence="7">The sequence shown here is derived from an EMBL/GenBank/DDBJ whole genome shotgun (WGS) entry which is preliminary data.</text>
</comment>
<dbReference type="Gene3D" id="2.60.120.330">
    <property type="entry name" value="B-lactam Antibiotic, Isopenicillin N Synthase, Chain"/>
    <property type="match status" value="1"/>
</dbReference>
<dbReference type="PANTHER" id="PTHR10209">
    <property type="entry name" value="OXIDOREDUCTASE, 2OG-FE II OXYGENASE FAMILY PROTEIN"/>
    <property type="match status" value="1"/>
</dbReference>
<dbReference type="PRINTS" id="PR00682">
    <property type="entry name" value="IPNSYNTHASE"/>
</dbReference>